<sequence>MDRLTLYDGCGSPDLIACMDCGPGCGADNENCGYCERPNEAYARLAAYENLCLTPEEIEGLMVANGEKAAELARLRAELERVTAERDAAVEELYNAAPCFACVNFNRNSGDCFGAGRCRYVDEVAQMYPGGFKWRVTQEAGRNG</sequence>
<keyword evidence="1" id="KW-0175">Coiled coil</keyword>
<feature type="coiled-coil region" evidence="1">
    <location>
        <begin position="65"/>
        <end position="92"/>
    </location>
</feature>
<dbReference type="AlphaFoldDB" id="A0A645DH05"/>
<evidence type="ECO:0000256" key="1">
    <source>
        <dbReference type="SAM" id="Coils"/>
    </source>
</evidence>
<protein>
    <submittedName>
        <fullName evidence="2">Uncharacterized protein</fullName>
    </submittedName>
</protein>
<evidence type="ECO:0000313" key="2">
    <source>
        <dbReference type="EMBL" id="MPM88569.1"/>
    </source>
</evidence>
<name>A0A645DH05_9ZZZZ</name>
<reference evidence="2" key="1">
    <citation type="submission" date="2019-08" db="EMBL/GenBank/DDBJ databases">
        <authorList>
            <person name="Kucharzyk K."/>
            <person name="Murdoch R.W."/>
            <person name="Higgins S."/>
            <person name="Loffler F."/>
        </authorList>
    </citation>
    <scope>NUCLEOTIDE SEQUENCE</scope>
</reference>
<accession>A0A645DH05</accession>
<dbReference type="EMBL" id="VSSQ01036168">
    <property type="protein sequence ID" value="MPM88569.1"/>
    <property type="molecule type" value="Genomic_DNA"/>
</dbReference>
<organism evidence="2">
    <name type="scientific">bioreactor metagenome</name>
    <dbReference type="NCBI Taxonomy" id="1076179"/>
    <lineage>
        <taxon>unclassified sequences</taxon>
        <taxon>metagenomes</taxon>
        <taxon>ecological metagenomes</taxon>
    </lineage>
</organism>
<comment type="caution">
    <text evidence="2">The sequence shown here is derived from an EMBL/GenBank/DDBJ whole genome shotgun (WGS) entry which is preliminary data.</text>
</comment>
<gene>
    <name evidence="2" type="ORF">SDC9_135673</name>
</gene>
<proteinExistence type="predicted"/>